<dbReference type="InterPro" id="IPR038696">
    <property type="entry name" value="IalB_sf"/>
</dbReference>
<dbReference type="AlphaFoldDB" id="A0A2T7G766"/>
<dbReference type="Pfam" id="PF06776">
    <property type="entry name" value="IalB"/>
    <property type="match status" value="1"/>
</dbReference>
<organism evidence="2 3">
    <name type="scientific">Pelagivirga sediminicola</name>
    <dbReference type="NCBI Taxonomy" id="2170575"/>
    <lineage>
        <taxon>Bacteria</taxon>
        <taxon>Pseudomonadati</taxon>
        <taxon>Pseudomonadota</taxon>
        <taxon>Alphaproteobacteria</taxon>
        <taxon>Rhodobacterales</taxon>
        <taxon>Paracoccaceae</taxon>
        <taxon>Pelagivirga</taxon>
    </lineage>
</organism>
<dbReference type="Gene3D" id="2.60.40.1880">
    <property type="entry name" value="Invasion associated locus B (IalB) protein"/>
    <property type="match status" value="1"/>
</dbReference>
<name>A0A2T7G766_9RHOB</name>
<dbReference type="Proteomes" id="UP000244446">
    <property type="component" value="Unassembled WGS sequence"/>
</dbReference>
<keyword evidence="1" id="KW-0732">Signal</keyword>
<sequence length="182" mass="19353">MVSPVTRGALCAAISALALLGIGAAQPASAQSESTNQVAAKTAWSVFTEDSPRECWTVSAPTETVNTKGGKVVAVRRGEILFMTFFRPDAGVRGQVAFTGGYPFAEGSTVDVDISGEKFQLYTEKDWAWPASSDDDAKIIAAMKRGADAVLTARSERGTQTKDTFSLIGYTAAMEEAQKRCK</sequence>
<comment type="caution">
    <text evidence="2">The sequence shown here is derived from an EMBL/GenBank/DDBJ whole genome shotgun (WGS) entry which is preliminary data.</text>
</comment>
<evidence type="ECO:0000313" key="3">
    <source>
        <dbReference type="Proteomes" id="UP000244446"/>
    </source>
</evidence>
<dbReference type="OrthoDB" id="9806572at2"/>
<dbReference type="InterPro" id="IPR010642">
    <property type="entry name" value="Invasion_prot_B"/>
</dbReference>
<accession>A0A2T7G766</accession>
<evidence type="ECO:0000256" key="1">
    <source>
        <dbReference type="SAM" id="SignalP"/>
    </source>
</evidence>
<keyword evidence="3" id="KW-1185">Reference proteome</keyword>
<evidence type="ECO:0008006" key="4">
    <source>
        <dbReference type="Google" id="ProtNLM"/>
    </source>
</evidence>
<gene>
    <name evidence="2" type="ORF">DC366_08500</name>
</gene>
<evidence type="ECO:0000313" key="2">
    <source>
        <dbReference type="EMBL" id="PVA10275.1"/>
    </source>
</evidence>
<protein>
    <recommendedName>
        <fullName evidence="4">Invasion associated locus B family protein</fullName>
    </recommendedName>
</protein>
<proteinExistence type="predicted"/>
<feature type="signal peptide" evidence="1">
    <location>
        <begin position="1"/>
        <end position="30"/>
    </location>
</feature>
<feature type="chain" id="PRO_5015512528" description="Invasion associated locus B family protein" evidence="1">
    <location>
        <begin position="31"/>
        <end position="182"/>
    </location>
</feature>
<dbReference type="RefSeq" id="WP_108691789.1">
    <property type="nucleotide sequence ID" value="NZ_QCYH01000004.1"/>
</dbReference>
<dbReference type="EMBL" id="QCYH01000004">
    <property type="protein sequence ID" value="PVA10275.1"/>
    <property type="molecule type" value="Genomic_DNA"/>
</dbReference>
<reference evidence="2 3" key="1">
    <citation type="submission" date="2018-04" db="EMBL/GenBank/DDBJ databases">
        <title>Pelagivirga bohaiensis gen. nov., sp. nov., a bacterium isolated from the Bohai Sea.</title>
        <authorList>
            <person name="Ji X."/>
        </authorList>
    </citation>
    <scope>NUCLEOTIDE SEQUENCE [LARGE SCALE GENOMIC DNA]</scope>
    <source>
        <strain evidence="2 3">BH-SD19</strain>
    </source>
</reference>